<keyword evidence="3" id="KW-1185">Reference proteome</keyword>
<dbReference type="EMBL" id="BOOW01000031">
    <property type="protein sequence ID" value="GII94894.1"/>
    <property type="molecule type" value="Genomic_DNA"/>
</dbReference>
<accession>A0A919VE93</accession>
<evidence type="ECO:0000313" key="3">
    <source>
        <dbReference type="Proteomes" id="UP000606172"/>
    </source>
</evidence>
<protein>
    <submittedName>
        <fullName evidence="2">Uncharacterized protein</fullName>
    </submittedName>
</protein>
<dbReference type="Proteomes" id="UP000606172">
    <property type="component" value="Unassembled WGS sequence"/>
</dbReference>
<gene>
    <name evidence="2" type="ORF">Ssi02_51250</name>
</gene>
<dbReference type="AlphaFoldDB" id="A0A919VE93"/>
<feature type="compositionally biased region" description="Polar residues" evidence="1">
    <location>
        <begin position="1"/>
        <end position="12"/>
    </location>
</feature>
<proteinExistence type="predicted"/>
<feature type="region of interest" description="Disordered" evidence="1">
    <location>
        <begin position="1"/>
        <end position="20"/>
    </location>
</feature>
<evidence type="ECO:0000256" key="1">
    <source>
        <dbReference type="SAM" id="MobiDB-lite"/>
    </source>
</evidence>
<name>A0A919VE93_9ACTN</name>
<evidence type="ECO:0000313" key="2">
    <source>
        <dbReference type="EMBL" id="GII94894.1"/>
    </source>
</evidence>
<reference evidence="2" key="1">
    <citation type="submission" date="2021-01" db="EMBL/GenBank/DDBJ databases">
        <title>Whole genome shotgun sequence of Sinosporangium siamense NBRC 109515.</title>
        <authorList>
            <person name="Komaki H."/>
            <person name="Tamura T."/>
        </authorList>
    </citation>
    <scope>NUCLEOTIDE SEQUENCE</scope>
    <source>
        <strain evidence="2">NBRC 109515</strain>
    </source>
</reference>
<organism evidence="2 3">
    <name type="scientific">Sinosporangium siamense</name>
    <dbReference type="NCBI Taxonomy" id="1367973"/>
    <lineage>
        <taxon>Bacteria</taxon>
        <taxon>Bacillati</taxon>
        <taxon>Actinomycetota</taxon>
        <taxon>Actinomycetes</taxon>
        <taxon>Streptosporangiales</taxon>
        <taxon>Streptosporangiaceae</taxon>
        <taxon>Sinosporangium</taxon>
    </lineage>
</organism>
<sequence>MQRSGYRTASGSTRKRPTERRLHELDKTLWKHIRVRALGEPSSLLDDVELEAHRKLGAVLTDDVLIKEIMENVHALVTASDEF</sequence>
<comment type="caution">
    <text evidence="2">The sequence shown here is derived from an EMBL/GenBank/DDBJ whole genome shotgun (WGS) entry which is preliminary data.</text>
</comment>